<dbReference type="Pfam" id="PF01425">
    <property type="entry name" value="Amidase"/>
    <property type="match status" value="1"/>
</dbReference>
<dbReference type="GeneID" id="77729583"/>
<gene>
    <name evidence="3" type="ORF">MKK02DRAFT_38974</name>
</gene>
<sequence length="367" mass="39422">MPAQLSLPRRISLSSPTSEASMVSRKAETPSAYVEGGYDKGGHAYGSSSGSAVGVSAGFGAVALGTDSSGALVCPASRAALYAIRLPVGMIPGSGIVPISYTTDTVGPLAFTPADAAIMLDVLSGSDGKYHRAAEAPKMAGLRFGLVRRNFFDEANGLSPLVGTSVHSAKTMEEVMAKMRQAGAEVFDVSMDIDAVDCEELADARQDIFRSDINEDMNQYLCQLKESPVRTLAELVEWNQDHADEELPPKAPEQDNFIKALSAPPRDSDEYRRLNARVADIAVKRGMDYIFEKYNLDAALFITEFELSYVIVGAAGYALGTAPMGYRADGAPFGISFAVKPNEKEKLISILSGYEAIMPQRRVPEWL</sequence>
<dbReference type="Proteomes" id="UP001164286">
    <property type="component" value="Unassembled WGS sequence"/>
</dbReference>
<feature type="domain" description="Amidase" evidence="2">
    <location>
        <begin position="18"/>
        <end position="345"/>
    </location>
</feature>
<evidence type="ECO:0000313" key="4">
    <source>
        <dbReference type="Proteomes" id="UP001164286"/>
    </source>
</evidence>
<proteinExistence type="predicted"/>
<comment type="caution">
    <text evidence="3">The sequence shown here is derived from an EMBL/GenBank/DDBJ whole genome shotgun (WGS) entry which is preliminary data.</text>
</comment>
<dbReference type="InterPro" id="IPR023631">
    <property type="entry name" value="Amidase_dom"/>
</dbReference>
<evidence type="ECO:0000313" key="3">
    <source>
        <dbReference type="EMBL" id="KAI9634300.1"/>
    </source>
</evidence>
<name>A0AA38H5B1_9TREE</name>
<dbReference type="AlphaFoldDB" id="A0AA38H5B1"/>
<organism evidence="3 4">
    <name type="scientific">Dioszegia hungarica</name>
    <dbReference type="NCBI Taxonomy" id="4972"/>
    <lineage>
        <taxon>Eukaryota</taxon>
        <taxon>Fungi</taxon>
        <taxon>Dikarya</taxon>
        <taxon>Basidiomycota</taxon>
        <taxon>Agaricomycotina</taxon>
        <taxon>Tremellomycetes</taxon>
        <taxon>Tremellales</taxon>
        <taxon>Bulleribasidiaceae</taxon>
        <taxon>Dioszegia</taxon>
    </lineage>
</organism>
<dbReference type="Gene3D" id="3.90.1300.10">
    <property type="entry name" value="Amidase signature (AS) domain"/>
    <property type="match status" value="1"/>
</dbReference>
<keyword evidence="4" id="KW-1185">Reference proteome</keyword>
<dbReference type="PANTHER" id="PTHR42678">
    <property type="entry name" value="AMIDASE"/>
    <property type="match status" value="1"/>
</dbReference>
<evidence type="ECO:0000256" key="1">
    <source>
        <dbReference type="SAM" id="MobiDB-lite"/>
    </source>
</evidence>
<dbReference type="PANTHER" id="PTHR42678:SF34">
    <property type="entry name" value="OS04G0183300 PROTEIN"/>
    <property type="match status" value="1"/>
</dbReference>
<dbReference type="EMBL" id="JAKWFO010000008">
    <property type="protein sequence ID" value="KAI9634300.1"/>
    <property type="molecule type" value="Genomic_DNA"/>
</dbReference>
<evidence type="ECO:0000259" key="2">
    <source>
        <dbReference type="Pfam" id="PF01425"/>
    </source>
</evidence>
<dbReference type="RefSeq" id="XP_052944077.1">
    <property type="nucleotide sequence ID" value="XM_053090378.1"/>
</dbReference>
<reference evidence="3" key="1">
    <citation type="journal article" date="2022" name="G3 (Bethesda)">
        <title>High quality genome of the basidiomycete yeast Dioszegia hungarica PDD-24b-2 isolated from cloud water.</title>
        <authorList>
            <person name="Jarrige D."/>
            <person name="Haridas S."/>
            <person name="Bleykasten-Grosshans C."/>
            <person name="Joly M."/>
            <person name="Nadalig T."/>
            <person name="Sancelme M."/>
            <person name="Vuilleumier S."/>
            <person name="Grigoriev I.V."/>
            <person name="Amato P."/>
            <person name="Bringel F."/>
        </authorList>
    </citation>
    <scope>NUCLEOTIDE SEQUENCE</scope>
    <source>
        <strain evidence="3">PDD-24b-2</strain>
    </source>
</reference>
<protein>
    <submittedName>
        <fullName evidence="3">Amidase signature domain-containing protein</fullName>
    </submittedName>
</protein>
<dbReference type="SUPFAM" id="SSF75304">
    <property type="entry name" value="Amidase signature (AS) enzymes"/>
    <property type="match status" value="1"/>
</dbReference>
<feature type="compositionally biased region" description="Low complexity" evidence="1">
    <location>
        <begin position="1"/>
        <end position="18"/>
    </location>
</feature>
<feature type="region of interest" description="Disordered" evidence="1">
    <location>
        <begin position="1"/>
        <end position="26"/>
    </location>
</feature>
<accession>A0AA38H5B1</accession>
<dbReference type="InterPro" id="IPR036928">
    <property type="entry name" value="AS_sf"/>
</dbReference>